<reference evidence="2 3" key="1">
    <citation type="submission" date="2018-11" db="EMBL/GenBank/DDBJ databases">
        <authorList>
            <consortium name="Pathogen Informatics"/>
        </authorList>
    </citation>
    <scope>NUCLEOTIDE SEQUENCE [LARGE SCALE GENOMIC DNA]</scope>
</reference>
<evidence type="ECO:0000313" key="2">
    <source>
        <dbReference type="EMBL" id="VDN15048.1"/>
    </source>
</evidence>
<dbReference type="Proteomes" id="UP000281553">
    <property type="component" value="Unassembled WGS sequence"/>
</dbReference>
<keyword evidence="3" id="KW-1185">Reference proteome</keyword>
<feature type="compositionally biased region" description="Basic and acidic residues" evidence="1">
    <location>
        <begin position="1"/>
        <end position="15"/>
    </location>
</feature>
<sequence length="87" mass="9898">MRLSGEGKMRKHVDQDENQGGRRIMKVGDLNQSTQLTLRQRGRWMKPGAPVAQGKKKAKQGKYSEHTSKTEDSQRMKSGRRTGKSTR</sequence>
<accession>A0A3P7LYA6</accession>
<evidence type="ECO:0000313" key="3">
    <source>
        <dbReference type="Proteomes" id="UP000281553"/>
    </source>
</evidence>
<feature type="region of interest" description="Disordered" evidence="1">
    <location>
        <begin position="1"/>
        <end position="87"/>
    </location>
</feature>
<name>A0A3P7LYA6_DIBLA</name>
<proteinExistence type="predicted"/>
<feature type="compositionally biased region" description="Basic residues" evidence="1">
    <location>
        <begin position="77"/>
        <end position="87"/>
    </location>
</feature>
<gene>
    <name evidence="2" type="ORF">DILT_LOCUS10879</name>
</gene>
<dbReference type="EMBL" id="UYRU01061226">
    <property type="protein sequence ID" value="VDN15048.1"/>
    <property type="molecule type" value="Genomic_DNA"/>
</dbReference>
<dbReference type="AlphaFoldDB" id="A0A3P7LYA6"/>
<organism evidence="2 3">
    <name type="scientific">Dibothriocephalus latus</name>
    <name type="common">Fish tapeworm</name>
    <name type="synonym">Diphyllobothrium latum</name>
    <dbReference type="NCBI Taxonomy" id="60516"/>
    <lineage>
        <taxon>Eukaryota</taxon>
        <taxon>Metazoa</taxon>
        <taxon>Spiralia</taxon>
        <taxon>Lophotrochozoa</taxon>
        <taxon>Platyhelminthes</taxon>
        <taxon>Cestoda</taxon>
        <taxon>Eucestoda</taxon>
        <taxon>Diphyllobothriidea</taxon>
        <taxon>Diphyllobothriidae</taxon>
        <taxon>Dibothriocephalus</taxon>
    </lineage>
</organism>
<evidence type="ECO:0000256" key="1">
    <source>
        <dbReference type="SAM" id="MobiDB-lite"/>
    </source>
</evidence>
<protein>
    <submittedName>
        <fullName evidence="2">Uncharacterized protein</fullName>
    </submittedName>
</protein>
<feature type="compositionally biased region" description="Basic and acidic residues" evidence="1">
    <location>
        <begin position="62"/>
        <end position="75"/>
    </location>
</feature>